<feature type="chain" id="PRO_5012906582" description="Metalloprotease" evidence="1">
    <location>
        <begin position="27"/>
        <end position="277"/>
    </location>
</feature>
<dbReference type="EMBL" id="FQZG01000015">
    <property type="protein sequence ID" value="SHI80337.1"/>
    <property type="molecule type" value="Genomic_DNA"/>
</dbReference>
<evidence type="ECO:0008006" key="4">
    <source>
        <dbReference type="Google" id="ProtNLM"/>
    </source>
</evidence>
<keyword evidence="1" id="KW-0732">Signal</keyword>
<dbReference type="InterPro" id="IPR024079">
    <property type="entry name" value="MetalloPept_cat_dom_sf"/>
</dbReference>
<dbReference type="STRING" id="1123357.SAMN02745244_01106"/>
<evidence type="ECO:0000313" key="3">
    <source>
        <dbReference type="Proteomes" id="UP000184512"/>
    </source>
</evidence>
<reference evidence="2 3" key="1">
    <citation type="submission" date="2016-11" db="EMBL/GenBank/DDBJ databases">
        <authorList>
            <person name="Jaros S."/>
            <person name="Januszkiewicz K."/>
            <person name="Wedrychowicz H."/>
        </authorList>
    </citation>
    <scope>NUCLEOTIDE SEQUENCE [LARGE SCALE GENOMIC DNA]</scope>
    <source>
        <strain evidence="2 3">DSM 12906</strain>
    </source>
</reference>
<dbReference type="Gene3D" id="3.40.390.10">
    <property type="entry name" value="Collagenase (Catalytic Domain)"/>
    <property type="match status" value="1"/>
</dbReference>
<proteinExistence type="predicted"/>
<dbReference type="GO" id="GO:0008237">
    <property type="term" value="F:metallopeptidase activity"/>
    <property type="evidence" value="ECO:0007669"/>
    <property type="project" value="InterPro"/>
</dbReference>
<name>A0A1M6E4B6_9ACTN</name>
<sequence>MRRWIAAAAVGLAAVITSVVPTTATALPLAPAPVAPVTGIPTPCASTVPFPEGATIAELQAGITEHFGFALTGSQWTEERRASIKILWQTLDAMDCTTYRTDLQAKVGGNVGLNAASISGYAWGDWSLTKGGYVTFDFSKFQKALDSGDEGRLTRLVAHELAHVLNSDRYEEPAYWQAFKTLYAQEGSFSSYAGSSVTETFADVVGYYVGRCALENPYDTGKFGAYYDFAKTQVFGGKEFGPAPGQEINCTVPSADAEVPQPGAEPAAAWLEGLAGE</sequence>
<dbReference type="SUPFAM" id="SSF55486">
    <property type="entry name" value="Metalloproteases ('zincins'), catalytic domain"/>
    <property type="match status" value="1"/>
</dbReference>
<dbReference type="Proteomes" id="UP000184512">
    <property type="component" value="Unassembled WGS sequence"/>
</dbReference>
<dbReference type="AlphaFoldDB" id="A0A1M6E4B6"/>
<dbReference type="OrthoDB" id="3734157at2"/>
<evidence type="ECO:0000256" key="1">
    <source>
        <dbReference type="SAM" id="SignalP"/>
    </source>
</evidence>
<organism evidence="2 3">
    <name type="scientific">Tessaracoccus bendigoensis DSM 12906</name>
    <dbReference type="NCBI Taxonomy" id="1123357"/>
    <lineage>
        <taxon>Bacteria</taxon>
        <taxon>Bacillati</taxon>
        <taxon>Actinomycetota</taxon>
        <taxon>Actinomycetes</taxon>
        <taxon>Propionibacteriales</taxon>
        <taxon>Propionibacteriaceae</taxon>
        <taxon>Tessaracoccus</taxon>
    </lineage>
</organism>
<keyword evidence="3" id="KW-1185">Reference proteome</keyword>
<feature type="signal peptide" evidence="1">
    <location>
        <begin position="1"/>
        <end position="26"/>
    </location>
</feature>
<gene>
    <name evidence="2" type="ORF">SAMN02745244_01106</name>
</gene>
<dbReference type="RefSeq" id="WP_073186540.1">
    <property type="nucleotide sequence ID" value="NZ_FQZG01000015.1"/>
</dbReference>
<accession>A0A1M6E4B6</accession>
<evidence type="ECO:0000313" key="2">
    <source>
        <dbReference type="EMBL" id="SHI80337.1"/>
    </source>
</evidence>
<protein>
    <recommendedName>
        <fullName evidence="4">Metalloprotease</fullName>
    </recommendedName>
</protein>